<feature type="transmembrane region" description="Helical" evidence="1">
    <location>
        <begin position="36"/>
        <end position="57"/>
    </location>
</feature>
<dbReference type="RefSeq" id="WP_171691234.1">
    <property type="nucleotide sequence ID" value="NZ_WHOC01000102.1"/>
</dbReference>
<dbReference type="Proteomes" id="UP000658690">
    <property type="component" value="Unassembled WGS sequence"/>
</dbReference>
<name>A0ABX1Z8D5_9BACL</name>
<keyword evidence="3" id="KW-1185">Reference proteome</keyword>
<evidence type="ECO:0000313" key="3">
    <source>
        <dbReference type="Proteomes" id="UP000658690"/>
    </source>
</evidence>
<proteinExistence type="predicted"/>
<dbReference type="EMBL" id="WHOC01000102">
    <property type="protein sequence ID" value="NOU88201.1"/>
    <property type="molecule type" value="Genomic_DNA"/>
</dbReference>
<protein>
    <submittedName>
        <fullName evidence="2">Uncharacterized protein</fullName>
    </submittedName>
</protein>
<keyword evidence="1" id="KW-1133">Transmembrane helix</keyword>
<keyword evidence="1" id="KW-0812">Transmembrane</keyword>
<comment type="caution">
    <text evidence="2">The sequence shown here is derived from an EMBL/GenBank/DDBJ whole genome shotgun (WGS) entry which is preliminary data.</text>
</comment>
<evidence type="ECO:0000313" key="2">
    <source>
        <dbReference type="EMBL" id="NOU88201.1"/>
    </source>
</evidence>
<sequence length="84" mass="9645">MFIWIFSVLVKLSIYLFINSYGIAQLIGVNKWWKMLIFTVPVIFAISLIPANIFGILDYASLVWTTFIFPIFIVGLPILFLSLV</sequence>
<feature type="transmembrane region" description="Helical" evidence="1">
    <location>
        <begin position="63"/>
        <end position="83"/>
    </location>
</feature>
<accession>A0ABX1Z8D5</accession>
<keyword evidence="1" id="KW-0472">Membrane</keyword>
<feature type="transmembrane region" description="Helical" evidence="1">
    <location>
        <begin position="6"/>
        <end position="24"/>
    </location>
</feature>
<gene>
    <name evidence="2" type="ORF">GC102_20865</name>
</gene>
<organism evidence="2 3">
    <name type="scientific">Paenibacillus germinis</name>
    <dbReference type="NCBI Taxonomy" id="2654979"/>
    <lineage>
        <taxon>Bacteria</taxon>
        <taxon>Bacillati</taxon>
        <taxon>Bacillota</taxon>
        <taxon>Bacilli</taxon>
        <taxon>Bacillales</taxon>
        <taxon>Paenibacillaceae</taxon>
        <taxon>Paenibacillus</taxon>
    </lineage>
</organism>
<reference evidence="2 3" key="1">
    <citation type="submission" date="2019-10" db="EMBL/GenBank/DDBJ databases">
        <title>Description of Paenibacillus choica sp. nov.</title>
        <authorList>
            <person name="Carlier A."/>
            <person name="Qi S."/>
        </authorList>
    </citation>
    <scope>NUCLEOTIDE SEQUENCE [LARGE SCALE GENOMIC DNA]</scope>
    <source>
        <strain evidence="2 3">LMG 31460</strain>
    </source>
</reference>
<evidence type="ECO:0000256" key="1">
    <source>
        <dbReference type="SAM" id="Phobius"/>
    </source>
</evidence>